<dbReference type="EMBL" id="JAGDEL010000030">
    <property type="protein sequence ID" value="MBO1515025.1"/>
    <property type="molecule type" value="Genomic_DNA"/>
</dbReference>
<reference evidence="1 2" key="1">
    <citation type="submission" date="2021-03" db="EMBL/GenBank/DDBJ databases">
        <title>Whole genome sequence of Metabacillus bambusae BG109.</title>
        <authorList>
            <person name="Jeong J.W."/>
        </authorList>
    </citation>
    <scope>NUCLEOTIDE SEQUENCE [LARGE SCALE GENOMIC DNA]</scope>
    <source>
        <strain evidence="1 2">BG109</strain>
    </source>
</reference>
<evidence type="ECO:0000313" key="2">
    <source>
        <dbReference type="Proteomes" id="UP000663981"/>
    </source>
</evidence>
<organism evidence="1 2">
    <name type="scientific">Metabacillus bambusae</name>
    <dbReference type="NCBI Taxonomy" id="2795218"/>
    <lineage>
        <taxon>Bacteria</taxon>
        <taxon>Bacillati</taxon>
        <taxon>Bacillota</taxon>
        <taxon>Bacilli</taxon>
        <taxon>Bacillales</taxon>
        <taxon>Bacillaceae</taxon>
        <taxon>Metabacillus</taxon>
    </lineage>
</organism>
<dbReference type="InterPro" id="IPR025072">
    <property type="entry name" value="Fur_reg_FbpA"/>
</dbReference>
<sequence>MNTQSTRLSQAVEQRKDFLKNELLKMGYFKTPDNKQMYQLNLSDLEQIYINVKAQFDKELYKGEDE</sequence>
<evidence type="ECO:0000313" key="1">
    <source>
        <dbReference type="EMBL" id="MBO1515025.1"/>
    </source>
</evidence>
<accession>A0ABS3N9Q6</accession>
<comment type="caution">
    <text evidence="1">The sequence shown here is derived from an EMBL/GenBank/DDBJ whole genome shotgun (WGS) entry which is preliminary data.</text>
</comment>
<keyword evidence="2" id="KW-1185">Reference proteome</keyword>
<dbReference type="Pfam" id="PF13076">
    <property type="entry name" value="Fur_reg_FbpA"/>
    <property type="match status" value="1"/>
</dbReference>
<name>A0ABS3N9Q6_9BACI</name>
<gene>
    <name evidence="1" type="ORF">I7822_25710</name>
</gene>
<protein>
    <submittedName>
        <fullName evidence="1">Fur-regulated basic protein FbpA</fullName>
    </submittedName>
</protein>
<proteinExistence type="predicted"/>
<dbReference type="RefSeq" id="WP_207981920.1">
    <property type="nucleotide sequence ID" value="NZ_JAGDEL010000030.1"/>
</dbReference>
<dbReference type="Proteomes" id="UP000663981">
    <property type="component" value="Unassembled WGS sequence"/>
</dbReference>